<dbReference type="GO" id="GO:0016787">
    <property type="term" value="F:hydrolase activity"/>
    <property type="evidence" value="ECO:0007669"/>
    <property type="project" value="UniProtKB-KW"/>
</dbReference>
<sequence length="113" mass="12198">MAGGAGAGRRVFTGAGAVSRPRSLFAVGDQKQSIYSFQGAQPVLFGETGREMARRAREAEKQFEAVKLHTSFRTLQGILDAVDRVTDRPDIQQALLSVDKVIHQAARTQAGGR</sequence>
<keyword evidence="4" id="KW-0067">ATP-binding</keyword>
<keyword evidence="2" id="KW-0378">Hydrolase</keyword>
<keyword evidence="7" id="KW-1185">Reference proteome</keyword>
<protein>
    <submittedName>
        <fullName evidence="6">UvrD-helicase domain-containing protein</fullName>
    </submittedName>
</protein>
<name>A0A6M1SK17_9HYPH</name>
<dbReference type="AlphaFoldDB" id="A0A6M1SK17"/>
<dbReference type="InterPro" id="IPR027417">
    <property type="entry name" value="P-loop_NTPase"/>
</dbReference>
<evidence type="ECO:0000256" key="4">
    <source>
        <dbReference type="ARBA" id="ARBA00022840"/>
    </source>
</evidence>
<organism evidence="6 7">
    <name type="scientific">Devosia aurantiaca</name>
    <dbReference type="NCBI Taxonomy" id="2714858"/>
    <lineage>
        <taxon>Bacteria</taxon>
        <taxon>Pseudomonadati</taxon>
        <taxon>Pseudomonadota</taxon>
        <taxon>Alphaproteobacteria</taxon>
        <taxon>Hyphomicrobiales</taxon>
        <taxon>Devosiaceae</taxon>
        <taxon>Devosia</taxon>
    </lineage>
</organism>
<evidence type="ECO:0000259" key="5">
    <source>
        <dbReference type="Pfam" id="PF00580"/>
    </source>
</evidence>
<gene>
    <name evidence="6" type="ORF">G5575_03275</name>
</gene>
<dbReference type="SUPFAM" id="SSF52540">
    <property type="entry name" value="P-loop containing nucleoside triphosphate hydrolases"/>
    <property type="match status" value="1"/>
</dbReference>
<dbReference type="InterPro" id="IPR014016">
    <property type="entry name" value="UvrD-like_ATP-bd"/>
</dbReference>
<evidence type="ECO:0000313" key="6">
    <source>
        <dbReference type="EMBL" id="NGP16836.1"/>
    </source>
</evidence>
<reference evidence="6 7" key="2">
    <citation type="submission" date="2020-03" db="EMBL/GenBank/DDBJ databases">
        <title>Devosia chinhatensis sp. nov., isolated from a hexachlorocyclohexane (HCH) dump site in India.</title>
        <authorList>
            <person name="Kumar M."/>
            <person name="Lal R."/>
        </authorList>
    </citation>
    <scope>NUCLEOTIDE SEQUENCE [LARGE SCALE GENOMIC DNA]</scope>
    <source>
        <strain evidence="6 7">H239</strain>
    </source>
</reference>
<dbReference type="GO" id="GO:0004386">
    <property type="term" value="F:helicase activity"/>
    <property type="evidence" value="ECO:0007669"/>
    <property type="project" value="UniProtKB-KW"/>
</dbReference>
<dbReference type="Gene3D" id="3.40.50.300">
    <property type="entry name" value="P-loop containing nucleotide triphosphate hydrolases"/>
    <property type="match status" value="1"/>
</dbReference>
<evidence type="ECO:0000313" key="7">
    <source>
        <dbReference type="Proteomes" id="UP000474802"/>
    </source>
</evidence>
<dbReference type="GO" id="GO:0005524">
    <property type="term" value="F:ATP binding"/>
    <property type="evidence" value="ECO:0007669"/>
    <property type="project" value="UniProtKB-KW"/>
</dbReference>
<accession>A0A6M1SK17</accession>
<comment type="caution">
    <text evidence="6">The sequence shown here is derived from an EMBL/GenBank/DDBJ whole genome shotgun (WGS) entry which is preliminary data.</text>
</comment>
<reference evidence="6 7" key="1">
    <citation type="submission" date="2020-02" db="EMBL/GenBank/DDBJ databases">
        <authorList>
            <person name="Khan S.A."/>
            <person name="Jeon C.O."/>
            <person name="Chun B.H."/>
        </authorList>
    </citation>
    <scope>NUCLEOTIDE SEQUENCE [LARGE SCALE GENOMIC DNA]</scope>
    <source>
        <strain evidence="6 7">H239</strain>
    </source>
</reference>
<dbReference type="EMBL" id="JAALFG010000001">
    <property type="protein sequence ID" value="NGP16836.1"/>
    <property type="molecule type" value="Genomic_DNA"/>
</dbReference>
<evidence type="ECO:0000256" key="3">
    <source>
        <dbReference type="ARBA" id="ARBA00022806"/>
    </source>
</evidence>
<dbReference type="Pfam" id="PF00580">
    <property type="entry name" value="UvrD-helicase"/>
    <property type="match status" value="1"/>
</dbReference>
<keyword evidence="3 6" id="KW-0347">Helicase</keyword>
<keyword evidence="1" id="KW-0547">Nucleotide-binding</keyword>
<proteinExistence type="predicted"/>
<evidence type="ECO:0000256" key="2">
    <source>
        <dbReference type="ARBA" id="ARBA00022801"/>
    </source>
</evidence>
<feature type="domain" description="UvrD-like helicase ATP-binding" evidence="5">
    <location>
        <begin position="19"/>
        <end position="46"/>
    </location>
</feature>
<evidence type="ECO:0000256" key="1">
    <source>
        <dbReference type="ARBA" id="ARBA00022741"/>
    </source>
</evidence>
<dbReference type="Proteomes" id="UP000474802">
    <property type="component" value="Unassembled WGS sequence"/>
</dbReference>